<keyword evidence="4" id="KW-1185">Reference proteome</keyword>
<sequence precursor="true">MAYAARTLLVSGLLISCQAGFSHPAGAHEWVVGTDGEINAALRDAEPGDTISVRPGLYEGGLYRVGLTGVTIRRCPDSTGEAVFRGKQNGLHLVDAVDVMIEGLTFERQTVNGVNIDDGGSFVTPSRNVTIRDVTVRDIDPDGNHDGIKLSGVVGFLVDRVRVFDWGERGSAIDPVGVHQGIIQNSHFRRASTVDNGSGVRPKGGSTDIVIRGNLFEHAPGAGRPVQAGGSVGAAARFLAGESGYAARDVAAYGNRIVGGSSAMSWVNTNGGVFHHNDIRQPAEWALRILNENPGDEIVDTQNGVFISNAVEHSSTWKKALNAGAETMPETFQFTGNRWLNVDAPTPGGSMPDLPTPEEDGLYGVAAPFAADEPMRWDFDWGEWIVPLDVAGFELEIEDAENLLLATPGSNATFEPLADDPLSGDWSFEPSEETIITGAFDPLVLVRADSCAICVPMPGDYDRSGEVDSDDYQLWVEQYGFIGQALADGNGDGSVDAADFTLWRDASSSVPGAASVPEGGAGAVTLLTALALSLVRRGRGSAEAFSQ</sequence>
<evidence type="ECO:0000256" key="2">
    <source>
        <dbReference type="SAM" id="SignalP"/>
    </source>
</evidence>
<evidence type="ECO:0000313" key="3">
    <source>
        <dbReference type="EMBL" id="TWT90740.1"/>
    </source>
</evidence>
<dbReference type="GO" id="GO:0000272">
    <property type="term" value="P:polysaccharide catabolic process"/>
    <property type="evidence" value="ECO:0007669"/>
    <property type="project" value="InterPro"/>
</dbReference>
<dbReference type="InterPro" id="IPR036439">
    <property type="entry name" value="Dockerin_dom_sf"/>
</dbReference>
<evidence type="ECO:0000313" key="4">
    <source>
        <dbReference type="Proteomes" id="UP000315440"/>
    </source>
</evidence>
<dbReference type="InterPro" id="IPR011050">
    <property type="entry name" value="Pectin_lyase_fold/virulence"/>
</dbReference>
<name>A0A5C5ZU02_9BACT</name>
<dbReference type="PROSITE" id="PS51257">
    <property type="entry name" value="PROKAR_LIPOPROTEIN"/>
    <property type="match status" value="1"/>
</dbReference>
<dbReference type="InterPro" id="IPR012334">
    <property type="entry name" value="Pectin_lyas_fold"/>
</dbReference>
<dbReference type="PROSITE" id="PS00018">
    <property type="entry name" value="EF_HAND_1"/>
    <property type="match status" value="2"/>
</dbReference>
<feature type="signal peptide" evidence="2">
    <location>
        <begin position="1"/>
        <end position="27"/>
    </location>
</feature>
<evidence type="ECO:0000256" key="1">
    <source>
        <dbReference type="ARBA" id="ARBA00016512"/>
    </source>
</evidence>
<protein>
    <recommendedName>
        <fullName evidence="1">Probable pectate lyase C</fullName>
    </recommendedName>
</protein>
<dbReference type="AlphaFoldDB" id="A0A5C5ZU02"/>
<proteinExistence type="predicted"/>
<dbReference type="EMBL" id="SJPQ01000001">
    <property type="protein sequence ID" value="TWT90740.1"/>
    <property type="molecule type" value="Genomic_DNA"/>
</dbReference>
<dbReference type="SUPFAM" id="SSF63446">
    <property type="entry name" value="Type I dockerin domain"/>
    <property type="match status" value="1"/>
</dbReference>
<organism evidence="3 4">
    <name type="scientific">Pseudobythopirellula maris</name>
    <dbReference type="NCBI Taxonomy" id="2527991"/>
    <lineage>
        <taxon>Bacteria</taxon>
        <taxon>Pseudomonadati</taxon>
        <taxon>Planctomycetota</taxon>
        <taxon>Planctomycetia</taxon>
        <taxon>Pirellulales</taxon>
        <taxon>Lacipirellulaceae</taxon>
        <taxon>Pseudobythopirellula</taxon>
    </lineage>
</organism>
<gene>
    <name evidence="3" type="ORF">Mal64_11370</name>
</gene>
<dbReference type="RefSeq" id="WP_146397892.1">
    <property type="nucleotide sequence ID" value="NZ_SJPQ01000001.1"/>
</dbReference>
<comment type="caution">
    <text evidence="3">The sequence shown here is derived from an EMBL/GenBank/DDBJ whole genome shotgun (WGS) entry which is preliminary data.</text>
</comment>
<reference evidence="3 4" key="1">
    <citation type="submission" date="2019-02" db="EMBL/GenBank/DDBJ databases">
        <title>Deep-cultivation of Planctomycetes and their phenomic and genomic characterization uncovers novel biology.</title>
        <authorList>
            <person name="Wiegand S."/>
            <person name="Jogler M."/>
            <person name="Boedeker C."/>
            <person name="Pinto D."/>
            <person name="Vollmers J."/>
            <person name="Rivas-Marin E."/>
            <person name="Kohn T."/>
            <person name="Peeters S.H."/>
            <person name="Heuer A."/>
            <person name="Rast P."/>
            <person name="Oberbeckmann S."/>
            <person name="Bunk B."/>
            <person name="Jeske O."/>
            <person name="Meyerdierks A."/>
            <person name="Storesund J.E."/>
            <person name="Kallscheuer N."/>
            <person name="Luecker S."/>
            <person name="Lage O.M."/>
            <person name="Pohl T."/>
            <person name="Merkel B.J."/>
            <person name="Hornburger P."/>
            <person name="Mueller R.-W."/>
            <person name="Bruemmer F."/>
            <person name="Labrenz M."/>
            <person name="Spormann A.M."/>
            <person name="Op Den Camp H."/>
            <person name="Overmann J."/>
            <person name="Amann R."/>
            <person name="Jetten M.S.M."/>
            <person name="Mascher T."/>
            <person name="Medema M.H."/>
            <person name="Devos D.P."/>
            <person name="Kaster A.-K."/>
            <person name="Ovreas L."/>
            <person name="Rohde M."/>
            <person name="Galperin M.Y."/>
            <person name="Jogler C."/>
        </authorList>
    </citation>
    <scope>NUCLEOTIDE SEQUENCE [LARGE SCALE GENOMIC DNA]</scope>
    <source>
        <strain evidence="3 4">Mal64</strain>
    </source>
</reference>
<dbReference type="InterPro" id="IPR018247">
    <property type="entry name" value="EF_Hand_1_Ca_BS"/>
</dbReference>
<dbReference type="OrthoDB" id="628936at2"/>
<dbReference type="Gene3D" id="2.160.20.10">
    <property type="entry name" value="Single-stranded right-handed beta-helix, Pectin lyase-like"/>
    <property type="match status" value="1"/>
</dbReference>
<dbReference type="SMART" id="SM00710">
    <property type="entry name" value="PbH1"/>
    <property type="match status" value="5"/>
</dbReference>
<accession>A0A5C5ZU02</accession>
<dbReference type="InterPro" id="IPR006626">
    <property type="entry name" value="PbH1"/>
</dbReference>
<dbReference type="SUPFAM" id="SSF51126">
    <property type="entry name" value="Pectin lyase-like"/>
    <property type="match status" value="1"/>
</dbReference>
<keyword evidence="2" id="KW-0732">Signal</keyword>
<dbReference type="Proteomes" id="UP000315440">
    <property type="component" value="Unassembled WGS sequence"/>
</dbReference>
<feature type="chain" id="PRO_5022706077" description="Probable pectate lyase C" evidence="2">
    <location>
        <begin position="28"/>
        <end position="547"/>
    </location>
</feature>